<keyword evidence="5" id="KW-1185">Reference proteome</keyword>
<dbReference type="SUPFAM" id="SSF51556">
    <property type="entry name" value="Metallo-dependent hydrolases"/>
    <property type="match status" value="1"/>
</dbReference>
<dbReference type="OrthoDB" id="9796020at2"/>
<evidence type="ECO:0000256" key="2">
    <source>
        <dbReference type="ARBA" id="ARBA00022801"/>
    </source>
</evidence>
<protein>
    <recommendedName>
        <fullName evidence="3">Amidohydrolase-related domain-containing protein</fullName>
    </recommendedName>
</protein>
<name>A0A4Q2RJX2_9HYPH</name>
<dbReference type="GO" id="GO:0016810">
    <property type="term" value="F:hydrolase activity, acting on carbon-nitrogen (but not peptide) bonds"/>
    <property type="evidence" value="ECO:0007669"/>
    <property type="project" value="InterPro"/>
</dbReference>
<reference evidence="4 5" key="1">
    <citation type="submission" date="2018-09" db="EMBL/GenBank/DDBJ databases">
        <authorList>
            <person name="Grouzdev D.S."/>
            <person name="Krutkina M.S."/>
        </authorList>
    </citation>
    <scope>NUCLEOTIDE SEQUENCE [LARGE SCALE GENOMIC DNA]</scope>
    <source>
        <strain evidence="4 5">RmlP001</strain>
    </source>
</reference>
<sequence>MSEPSETRMILIRGGRVYDPAGDTDRPALRDVVIEGDTILSVSAPDEDGDAKRRVAAMATQGRAEVIDARDRLVVPGFVNAHYHSYDTLAKGLIEDAPFDLWALQTQPAFYGRRSREELRLRTLLGAMECLKAGITTVQDMCTLVPQDEDTLDVIADAYAEVGIRVVFALALRDLGDLDIAPFLPEIHDEAVRRAVTGAPRDAAEDLAFAESQIRRRPAAGLWHWGVSASGPQRSSNALLEGVATLSERHGLPIFTHVYETRAQVAKARRVYGPQGGSMIRHMAEVGILGPRTTMAHGVWIAPDEIAAIAASGASLAHNPLSNMKLKSGVAPIRALRSEGVNLGIGCDNCSCGDCQNMFQGMKMFCLLAGVADPEPTGVHAVHALEAATLGGARAVGLGEALGAVAPGRKADLSLVDLSGLAFTPLNSAVRQLVFSETGSGIDTVLVGGRVVVRDRRLTTVDEAAFRAELADIMPAFRRDFDGLRRTSDAAAPALREALRRLDEVDVGLERHLARR</sequence>
<dbReference type="AlphaFoldDB" id="A0A4Q2RJX2"/>
<dbReference type="PANTHER" id="PTHR43794">
    <property type="entry name" value="AMINOHYDROLASE SSNA-RELATED"/>
    <property type="match status" value="1"/>
</dbReference>
<dbReference type="Gene3D" id="3.20.20.140">
    <property type="entry name" value="Metal-dependent hydrolases"/>
    <property type="match status" value="1"/>
</dbReference>
<reference evidence="4 5" key="2">
    <citation type="submission" date="2019-02" db="EMBL/GenBank/DDBJ databases">
        <title>'Lichenibacterium ramalinii' gen. nov. sp. nov., 'Lichenibacterium minor' gen. nov. sp. nov.</title>
        <authorList>
            <person name="Pankratov T."/>
        </authorList>
    </citation>
    <scope>NUCLEOTIDE SEQUENCE [LARGE SCALE GENOMIC DNA]</scope>
    <source>
        <strain evidence="4 5">RmlP001</strain>
    </source>
</reference>
<evidence type="ECO:0000256" key="1">
    <source>
        <dbReference type="ARBA" id="ARBA00006745"/>
    </source>
</evidence>
<proteinExistence type="inferred from homology"/>
<accession>A0A4Q2RJX2</accession>
<dbReference type="InterPro" id="IPR006680">
    <property type="entry name" value="Amidohydro-rel"/>
</dbReference>
<dbReference type="Pfam" id="PF01979">
    <property type="entry name" value="Amidohydro_1"/>
    <property type="match status" value="1"/>
</dbReference>
<evidence type="ECO:0000313" key="5">
    <source>
        <dbReference type="Proteomes" id="UP000289411"/>
    </source>
</evidence>
<feature type="domain" description="Amidohydrolase-related" evidence="3">
    <location>
        <begin position="73"/>
        <end position="452"/>
    </location>
</feature>
<evidence type="ECO:0000259" key="3">
    <source>
        <dbReference type="Pfam" id="PF01979"/>
    </source>
</evidence>
<dbReference type="InterPro" id="IPR032466">
    <property type="entry name" value="Metal_Hydrolase"/>
</dbReference>
<dbReference type="Gene3D" id="2.30.40.10">
    <property type="entry name" value="Urease, subunit C, domain 1"/>
    <property type="match status" value="1"/>
</dbReference>
<organism evidence="4 5">
    <name type="scientific">Lichenibacterium ramalinae</name>
    <dbReference type="NCBI Taxonomy" id="2316527"/>
    <lineage>
        <taxon>Bacteria</taxon>
        <taxon>Pseudomonadati</taxon>
        <taxon>Pseudomonadota</taxon>
        <taxon>Alphaproteobacteria</taxon>
        <taxon>Hyphomicrobiales</taxon>
        <taxon>Lichenihabitantaceae</taxon>
        <taxon>Lichenibacterium</taxon>
    </lineage>
</organism>
<comment type="caution">
    <text evidence="4">The sequence shown here is derived from an EMBL/GenBank/DDBJ whole genome shotgun (WGS) entry which is preliminary data.</text>
</comment>
<dbReference type="SUPFAM" id="SSF51338">
    <property type="entry name" value="Composite domain of metallo-dependent hydrolases"/>
    <property type="match status" value="2"/>
</dbReference>
<keyword evidence="2" id="KW-0378">Hydrolase</keyword>
<comment type="similarity">
    <text evidence="1">Belongs to the metallo-dependent hydrolases superfamily. ATZ/TRZ family.</text>
</comment>
<gene>
    <name evidence="4" type="ORF">D3272_05435</name>
</gene>
<dbReference type="InterPro" id="IPR011059">
    <property type="entry name" value="Metal-dep_hydrolase_composite"/>
</dbReference>
<dbReference type="PANTHER" id="PTHR43794:SF11">
    <property type="entry name" value="AMIDOHYDROLASE-RELATED DOMAIN-CONTAINING PROTEIN"/>
    <property type="match status" value="1"/>
</dbReference>
<dbReference type="InterPro" id="IPR050287">
    <property type="entry name" value="MTA/SAH_deaminase"/>
</dbReference>
<dbReference type="Proteomes" id="UP000289411">
    <property type="component" value="Unassembled WGS sequence"/>
</dbReference>
<evidence type="ECO:0000313" key="4">
    <source>
        <dbReference type="EMBL" id="RYB06768.1"/>
    </source>
</evidence>
<dbReference type="EMBL" id="QYBC01000003">
    <property type="protein sequence ID" value="RYB06768.1"/>
    <property type="molecule type" value="Genomic_DNA"/>
</dbReference>